<name>A0A937M2Y1_9GAMM</name>
<dbReference type="Proteomes" id="UP000705230">
    <property type="component" value="Unassembled WGS sequence"/>
</dbReference>
<comment type="caution">
    <text evidence="1">The sequence shown here is derived from an EMBL/GenBank/DDBJ whole genome shotgun (WGS) entry which is preliminary data.</text>
</comment>
<dbReference type="EMBL" id="JADHSG010000010">
    <property type="protein sequence ID" value="MBL6903687.1"/>
    <property type="molecule type" value="Genomic_DNA"/>
</dbReference>
<sequence length="194" mass="22732">MTSPGQKNLSSDILREYIESIDALFLKLELAYHYQFYKVFGTDDKLDEGKKLWANSLKKYEVSIINEASEEIIHTQPYFPTLTDIVKLCEQLKKSTSLPSVDEAFIEARKSFSPRKKYNWSHPIIYLAGKKTGWNFLNEKDGRDIFYDFKKNYEHLVKAVNNGKEFSIPEDSVDEELKPLDQKLFESLRKKFNI</sequence>
<dbReference type="InterPro" id="IPR009731">
    <property type="entry name" value="P-like"/>
</dbReference>
<evidence type="ECO:0000313" key="1">
    <source>
        <dbReference type="EMBL" id="MBL6903687.1"/>
    </source>
</evidence>
<dbReference type="AlphaFoldDB" id="A0A937M2Y1"/>
<gene>
    <name evidence="1" type="ORF">ISR29_05745</name>
</gene>
<proteinExistence type="predicted"/>
<evidence type="ECO:0000313" key="2">
    <source>
        <dbReference type="Proteomes" id="UP000705230"/>
    </source>
</evidence>
<protein>
    <recommendedName>
        <fullName evidence="3">Replicative helicase inhibitor G39P N-terminal domain-containing protein</fullName>
    </recommendedName>
</protein>
<evidence type="ECO:0008006" key="3">
    <source>
        <dbReference type="Google" id="ProtNLM"/>
    </source>
</evidence>
<dbReference type="GO" id="GO:0006270">
    <property type="term" value="P:DNA replication initiation"/>
    <property type="evidence" value="ECO:0007669"/>
    <property type="project" value="InterPro"/>
</dbReference>
<accession>A0A937M2Y1</accession>
<organism evidence="1 2">
    <name type="scientific">SAR86 cluster bacterium</name>
    <dbReference type="NCBI Taxonomy" id="2030880"/>
    <lineage>
        <taxon>Bacteria</taxon>
        <taxon>Pseudomonadati</taxon>
        <taxon>Pseudomonadota</taxon>
        <taxon>Gammaproteobacteria</taxon>
        <taxon>SAR86 cluster</taxon>
    </lineage>
</organism>
<dbReference type="Pfam" id="PF06992">
    <property type="entry name" value="Phage_lambda_P"/>
    <property type="match status" value="1"/>
</dbReference>
<reference evidence="1" key="1">
    <citation type="submission" date="2020-10" db="EMBL/GenBank/DDBJ databases">
        <title>Microbiome of the Black Sea water column analyzed by genome centric metagenomics.</title>
        <authorList>
            <person name="Cabello-Yeves P.J."/>
            <person name="Callieri C."/>
            <person name="Picazo A."/>
            <person name="Mehrshad M."/>
            <person name="Haro-Moreno J.M."/>
            <person name="Roda-Garcia J."/>
            <person name="Dzembekova N."/>
            <person name="Slabakova V."/>
            <person name="Slabakova N."/>
            <person name="Moncheva S."/>
            <person name="Rodriguez-Valera F."/>
        </authorList>
    </citation>
    <scope>NUCLEOTIDE SEQUENCE</scope>
    <source>
        <strain evidence="1">BS30m-G43</strain>
    </source>
</reference>